<dbReference type="AlphaFoldDB" id="A0AAV4D941"/>
<evidence type="ECO:0000256" key="5">
    <source>
        <dbReference type="ARBA" id="ARBA00022801"/>
    </source>
</evidence>
<dbReference type="Pfam" id="PF17917">
    <property type="entry name" value="RT_RNaseH"/>
    <property type="match status" value="1"/>
</dbReference>
<evidence type="ECO:0000256" key="3">
    <source>
        <dbReference type="ARBA" id="ARBA00022722"/>
    </source>
</evidence>
<comment type="caution">
    <text evidence="8">The sequence shown here is derived from an EMBL/GenBank/DDBJ whole genome shotgun (WGS) entry which is preliminary data.</text>
</comment>
<dbReference type="CDD" id="cd09274">
    <property type="entry name" value="RNase_HI_RT_Ty3"/>
    <property type="match status" value="1"/>
</dbReference>
<dbReference type="InterPro" id="IPR000477">
    <property type="entry name" value="RT_dom"/>
</dbReference>
<dbReference type="GO" id="GO:0016787">
    <property type="term" value="F:hydrolase activity"/>
    <property type="evidence" value="ECO:0007669"/>
    <property type="project" value="UniProtKB-KW"/>
</dbReference>
<dbReference type="GO" id="GO:0003964">
    <property type="term" value="F:RNA-directed DNA polymerase activity"/>
    <property type="evidence" value="ECO:0007669"/>
    <property type="project" value="UniProtKB-KW"/>
</dbReference>
<keyword evidence="1" id="KW-0808">Transferase</keyword>
<dbReference type="Gene3D" id="3.30.70.270">
    <property type="match status" value="2"/>
</dbReference>
<dbReference type="PROSITE" id="PS50878">
    <property type="entry name" value="RT_POL"/>
    <property type="match status" value="1"/>
</dbReference>
<evidence type="ECO:0000256" key="2">
    <source>
        <dbReference type="ARBA" id="ARBA00022695"/>
    </source>
</evidence>
<keyword evidence="6" id="KW-0695">RNA-directed DNA polymerase</keyword>
<dbReference type="PANTHER" id="PTHR37984">
    <property type="entry name" value="PROTEIN CBG26694"/>
    <property type="match status" value="1"/>
</dbReference>
<dbReference type="FunFam" id="3.30.70.270:FF:000020">
    <property type="entry name" value="Transposon Tf2-6 polyprotein-like Protein"/>
    <property type="match status" value="1"/>
</dbReference>
<keyword evidence="4" id="KW-0255">Endonuclease</keyword>
<accession>A0AAV4D941</accession>
<organism evidence="8 9">
    <name type="scientific">Plakobranchus ocellatus</name>
    <dbReference type="NCBI Taxonomy" id="259542"/>
    <lineage>
        <taxon>Eukaryota</taxon>
        <taxon>Metazoa</taxon>
        <taxon>Spiralia</taxon>
        <taxon>Lophotrochozoa</taxon>
        <taxon>Mollusca</taxon>
        <taxon>Gastropoda</taxon>
        <taxon>Heterobranchia</taxon>
        <taxon>Euthyneura</taxon>
        <taxon>Panpulmonata</taxon>
        <taxon>Sacoglossa</taxon>
        <taxon>Placobranchoidea</taxon>
        <taxon>Plakobranchidae</taxon>
        <taxon>Plakobranchus</taxon>
    </lineage>
</organism>
<keyword evidence="9" id="KW-1185">Reference proteome</keyword>
<dbReference type="InterPro" id="IPR043502">
    <property type="entry name" value="DNA/RNA_pol_sf"/>
</dbReference>
<dbReference type="Proteomes" id="UP000735302">
    <property type="component" value="Unassembled WGS sequence"/>
</dbReference>
<keyword evidence="2" id="KW-0548">Nucleotidyltransferase</keyword>
<dbReference type="GO" id="GO:0004519">
    <property type="term" value="F:endonuclease activity"/>
    <property type="evidence" value="ECO:0007669"/>
    <property type="project" value="UniProtKB-KW"/>
</dbReference>
<feature type="domain" description="Reverse transcriptase" evidence="7">
    <location>
        <begin position="1"/>
        <end position="65"/>
    </location>
</feature>
<keyword evidence="3" id="KW-0540">Nuclease</keyword>
<protein>
    <submittedName>
        <fullName evidence="8">Pol polyprotein</fullName>
    </submittedName>
</protein>
<dbReference type="EMBL" id="BLXT01007631">
    <property type="protein sequence ID" value="GFO40699.1"/>
    <property type="molecule type" value="Genomic_DNA"/>
</dbReference>
<keyword evidence="5" id="KW-0378">Hydrolase</keyword>
<evidence type="ECO:0000256" key="4">
    <source>
        <dbReference type="ARBA" id="ARBA00022759"/>
    </source>
</evidence>
<proteinExistence type="predicted"/>
<evidence type="ECO:0000313" key="9">
    <source>
        <dbReference type="Proteomes" id="UP000735302"/>
    </source>
</evidence>
<reference evidence="8 9" key="1">
    <citation type="journal article" date="2021" name="Elife">
        <title>Chloroplast acquisition without the gene transfer in kleptoplastic sea slugs, Plakobranchus ocellatus.</title>
        <authorList>
            <person name="Maeda T."/>
            <person name="Takahashi S."/>
            <person name="Yoshida T."/>
            <person name="Shimamura S."/>
            <person name="Takaki Y."/>
            <person name="Nagai Y."/>
            <person name="Toyoda A."/>
            <person name="Suzuki Y."/>
            <person name="Arimoto A."/>
            <person name="Ishii H."/>
            <person name="Satoh N."/>
            <person name="Nishiyama T."/>
            <person name="Hasebe M."/>
            <person name="Maruyama T."/>
            <person name="Minagawa J."/>
            <person name="Obokata J."/>
            <person name="Shigenobu S."/>
        </authorList>
    </citation>
    <scope>NUCLEOTIDE SEQUENCE [LARGE SCALE GENOMIC DNA]</scope>
</reference>
<dbReference type="SUPFAM" id="SSF56672">
    <property type="entry name" value="DNA/RNA polymerases"/>
    <property type="match status" value="1"/>
</dbReference>
<evidence type="ECO:0000256" key="6">
    <source>
        <dbReference type="ARBA" id="ARBA00022918"/>
    </source>
</evidence>
<gene>
    <name evidence="8" type="ORF">PoB_006720400</name>
</gene>
<name>A0AAV4D941_9GAST</name>
<dbReference type="PANTHER" id="PTHR37984:SF5">
    <property type="entry name" value="PROTEIN NYNRIN-LIKE"/>
    <property type="match status" value="1"/>
</dbReference>
<dbReference type="Pfam" id="PF00078">
    <property type="entry name" value="RVT_1"/>
    <property type="match status" value="1"/>
</dbReference>
<dbReference type="InterPro" id="IPR041373">
    <property type="entry name" value="RT_RNaseH"/>
</dbReference>
<dbReference type="InterPro" id="IPR043128">
    <property type="entry name" value="Rev_trsase/Diguanyl_cyclase"/>
</dbReference>
<dbReference type="FunFam" id="3.10.20.370:FF:000001">
    <property type="entry name" value="Retrovirus-related Pol polyprotein from transposon 17.6-like protein"/>
    <property type="match status" value="1"/>
</dbReference>
<evidence type="ECO:0000256" key="1">
    <source>
        <dbReference type="ARBA" id="ARBA00022679"/>
    </source>
</evidence>
<evidence type="ECO:0000259" key="7">
    <source>
        <dbReference type="PROSITE" id="PS50878"/>
    </source>
</evidence>
<evidence type="ECO:0000313" key="8">
    <source>
        <dbReference type="EMBL" id="GFO40699.1"/>
    </source>
</evidence>
<sequence length="270" mass="31189">MRKAVGHLPHVASYFDDILIHSASWEDHLLDLEATLQALRQHNLTGKPSKIFVGYTSIEFLGHIVEGRVVRPDETKIEKILNIQPCTTKQEVQSISGLLNFYRRFIPNFSDIARPLTDLTRKKSPKKVVWSARCQHSLDTLKKTLTSKPVLQLPDLSNTFFVQSDASNKAIGAALLQQHGETLLPCYYASRKLLDREIKYPIIEKECLAVVFALYTFSKYLLMRPFILMVDHKPLSFLRTRKTKNSRLMRWALSLQQFSFRAYCDTHQMH</sequence>
<dbReference type="InterPro" id="IPR050951">
    <property type="entry name" value="Retrovirus_Pol_polyprotein"/>
</dbReference>